<feature type="compositionally biased region" description="Basic and acidic residues" evidence="1">
    <location>
        <begin position="118"/>
        <end position="131"/>
    </location>
</feature>
<dbReference type="Proteomes" id="UP000190541">
    <property type="component" value="Unassembled WGS sequence"/>
</dbReference>
<name>A0A1T5FIH6_9SPHI</name>
<feature type="compositionally biased region" description="Basic and acidic residues" evidence="1">
    <location>
        <begin position="156"/>
        <end position="165"/>
    </location>
</feature>
<sequence length="318" mass="36462">MSEFDKFKEEVINTYREKKEKHALPSELERPSPAQLMRYCLVLLRRGDIKQDIPTLLKIFNADNKHADLETAIRKFGTDGFKPLKNFIIGKTSKPRENIVKLLAILIDFQPRPFDKWREAQRSDSKENQKEDQEETAADPPADQAEECQADMAIKENEDVPKGQKNEVSTSASENAGKEGSGKGQAKSGVWSTIKKPALYGMVAFLATIGAYRLADSFDRECMYWRTDRYVPIACHTKIEDAKIIPLNKQLAKNFRKIMQPDTLTKDALGKVWYVKVTVDSIEFYTAPGFYPLDTNKRLKPVTPYILDKYVFNRQKKQ</sequence>
<dbReference type="EMBL" id="FUYS01000016">
    <property type="protein sequence ID" value="SKB95971.1"/>
    <property type="molecule type" value="Genomic_DNA"/>
</dbReference>
<gene>
    <name evidence="2" type="ORF">SAMN05660226_04010</name>
</gene>
<protein>
    <submittedName>
        <fullName evidence="2">Uncharacterized protein</fullName>
    </submittedName>
</protein>
<proteinExistence type="predicted"/>
<evidence type="ECO:0000313" key="2">
    <source>
        <dbReference type="EMBL" id="SKB95971.1"/>
    </source>
</evidence>
<dbReference type="AlphaFoldDB" id="A0A1T5FIH6"/>
<evidence type="ECO:0000256" key="1">
    <source>
        <dbReference type="SAM" id="MobiDB-lite"/>
    </source>
</evidence>
<evidence type="ECO:0000313" key="3">
    <source>
        <dbReference type="Proteomes" id="UP000190541"/>
    </source>
</evidence>
<accession>A0A1T5FIH6</accession>
<reference evidence="2 3" key="1">
    <citation type="submission" date="2017-02" db="EMBL/GenBank/DDBJ databases">
        <authorList>
            <person name="Peterson S.W."/>
        </authorList>
    </citation>
    <scope>NUCLEOTIDE SEQUENCE [LARGE SCALE GENOMIC DNA]</scope>
    <source>
        <strain evidence="2 3">DSM 22899</strain>
    </source>
</reference>
<dbReference type="RefSeq" id="WP_079718621.1">
    <property type="nucleotide sequence ID" value="NZ_FUYS01000016.1"/>
</dbReference>
<organism evidence="2 3">
    <name type="scientific">Parapedobacter luteus</name>
    <dbReference type="NCBI Taxonomy" id="623280"/>
    <lineage>
        <taxon>Bacteria</taxon>
        <taxon>Pseudomonadati</taxon>
        <taxon>Bacteroidota</taxon>
        <taxon>Sphingobacteriia</taxon>
        <taxon>Sphingobacteriales</taxon>
        <taxon>Sphingobacteriaceae</taxon>
        <taxon>Parapedobacter</taxon>
    </lineage>
</organism>
<feature type="region of interest" description="Disordered" evidence="1">
    <location>
        <begin position="118"/>
        <end position="144"/>
    </location>
</feature>
<feature type="region of interest" description="Disordered" evidence="1">
    <location>
        <begin position="156"/>
        <end position="188"/>
    </location>
</feature>
<dbReference type="OrthoDB" id="1340494at2"/>
<keyword evidence="3" id="KW-1185">Reference proteome</keyword>